<reference evidence="4" key="1">
    <citation type="submission" date="2011-03" db="EMBL/GenBank/DDBJ databases">
        <title>The Genome Sequence of Nematocida sp1 strain ERTm2.</title>
        <authorList>
            <consortium name="The Broad Institute Genome Sequencing Platform"/>
            <consortium name="The Broad Institute Genome Sequencing Center for Infectious Disease"/>
            <person name="Cuomo C."/>
            <person name="Troemel E."/>
            <person name="Young S.K."/>
            <person name="Zeng Q."/>
            <person name="Gargeya S."/>
            <person name="Fitzgerald M."/>
            <person name="Haas B."/>
            <person name="Abouelleil A."/>
            <person name="Alvarado L."/>
            <person name="Arachchi H.M."/>
            <person name="Berlin A."/>
            <person name="Brown A."/>
            <person name="Chapman S.B."/>
            <person name="Chen Z."/>
            <person name="Dunbar C."/>
            <person name="Freedman E."/>
            <person name="Gearin G."/>
            <person name="Gellesch M."/>
            <person name="Goldberg J."/>
            <person name="Griggs A."/>
            <person name="Gujja S."/>
            <person name="Heilman E.R."/>
            <person name="Heiman D."/>
            <person name="Howarth C."/>
            <person name="Larson L."/>
            <person name="Lui A."/>
            <person name="MacDonald P.J.P."/>
            <person name="Mehta T."/>
            <person name="Montmayeur A."/>
            <person name="Murphy C."/>
            <person name="Neiman D."/>
            <person name="Pearson M."/>
            <person name="Priest M."/>
            <person name="Roberts A."/>
            <person name="Saif S."/>
            <person name="Shea T."/>
            <person name="Shenoy N."/>
            <person name="Sisk P."/>
            <person name="Stolte C."/>
            <person name="Sykes S."/>
            <person name="White J."/>
            <person name="Yandava C."/>
            <person name="Wortman J."/>
            <person name="Nusbaum C."/>
            <person name="Birren B."/>
        </authorList>
    </citation>
    <scope>NUCLEOTIDE SEQUENCE</scope>
    <source>
        <strain evidence="4">ERTm2</strain>
    </source>
</reference>
<sequence length="70" mass="7640">MAGTRGIRKCAFINRPIAPHDKSSVVYTIGVLDENGRYTGKDTILSVCGQIRKSGDADKLLYAKADELIQ</sequence>
<evidence type="ECO:0000256" key="3">
    <source>
        <dbReference type="ARBA" id="ARBA00023274"/>
    </source>
</evidence>
<accession>H8ZAV1</accession>
<proteinExistence type="inferred from homology"/>
<organism evidence="4">
    <name type="scientific">Nematocida ausubeli (strain ATCC PRA-371 / ERTm2)</name>
    <name type="common">Nematode killer fungus</name>
    <dbReference type="NCBI Taxonomy" id="1913371"/>
    <lineage>
        <taxon>Eukaryota</taxon>
        <taxon>Fungi</taxon>
        <taxon>Fungi incertae sedis</taxon>
        <taxon>Microsporidia</taxon>
        <taxon>Nematocida</taxon>
    </lineage>
</organism>
<name>H8ZAV1_NEMA1</name>
<dbReference type="Gene3D" id="3.30.1230.20">
    <property type="match status" value="1"/>
</dbReference>
<dbReference type="Proteomes" id="UP000054524">
    <property type="component" value="Unassembled WGS sequence"/>
</dbReference>
<dbReference type="OrthoDB" id="278325at2759"/>
<evidence type="ECO:0000313" key="4">
    <source>
        <dbReference type="EMBL" id="EHY66004.1"/>
    </source>
</evidence>
<dbReference type="AlphaFoldDB" id="H8ZAV1"/>
<dbReference type="GO" id="GO:0003735">
    <property type="term" value="F:structural constituent of ribosome"/>
    <property type="evidence" value="ECO:0007669"/>
    <property type="project" value="InterPro"/>
</dbReference>
<keyword evidence="3" id="KW-0687">Ribonucleoprotein</keyword>
<dbReference type="STRING" id="944018.H8ZAV1"/>
<dbReference type="HOGENOM" id="CLU_193154_0_0_1"/>
<dbReference type="Pfam" id="PF01249">
    <property type="entry name" value="Ribosomal_S21e"/>
    <property type="match status" value="1"/>
</dbReference>
<dbReference type="InterPro" id="IPR001931">
    <property type="entry name" value="Ribosomal_eS21"/>
</dbReference>
<dbReference type="GO" id="GO:0005840">
    <property type="term" value="C:ribosome"/>
    <property type="evidence" value="ECO:0007669"/>
    <property type="project" value="UniProtKB-KW"/>
</dbReference>
<evidence type="ECO:0000313" key="6">
    <source>
        <dbReference type="Proteomes" id="UP000054524"/>
    </source>
</evidence>
<dbReference type="EMBL" id="AKIJ01000003">
    <property type="protein sequence ID" value="KFG26328.1"/>
    <property type="molecule type" value="Genomic_DNA"/>
</dbReference>
<dbReference type="GO" id="GO:0006412">
    <property type="term" value="P:translation"/>
    <property type="evidence" value="ECO:0007669"/>
    <property type="project" value="InterPro"/>
</dbReference>
<evidence type="ECO:0000256" key="1">
    <source>
        <dbReference type="ARBA" id="ARBA00010228"/>
    </source>
</evidence>
<gene>
    <name evidence="4" type="ORF">NERG_00700</name>
    <name evidence="5" type="ORF">NESG_01448</name>
</gene>
<accession>A0A086J2G0</accession>
<comment type="similarity">
    <text evidence="1">Belongs to the eukaryotic ribosomal protein eS21 family.</text>
</comment>
<keyword evidence="2 4" id="KW-0689">Ribosomal protein</keyword>
<dbReference type="EMBL" id="JH604634">
    <property type="protein sequence ID" value="EHY66004.1"/>
    <property type="molecule type" value="Genomic_DNA"/>
</dbReference>
<protein>
    <submittedName>
        <fullName evidence="4">30S ribosomal protein S21e</fullName>
    </submittedName>
</protein>
<reference evidence="5" key="2">
    <citation type="submission" date="2012-10" db="EMBL/GenBank/DDBJ databases">
        <authorList>
            <consortium name="The Broad Institute Genome Sequencing Platform"/>
            <consortium name="The Broad Institute Genome Sequencing Center for Infectious Disease"/>
            <person name="Cuomo C."/>
            <person name="Troemel E."/>
            <person name="Walker B."/>
            <person name="Young S.K."/>
            <person name="Zeng Q."/>
            <person name="Gargeya S."/>
            <person name="Fitzgerald M."/>
            <person name="Haas B."/>
            <person name="Abouelleil A."/>
            <person name="Alvarado L."/>
            <person name="Arachchi H.M."/>
            <person name="Berlin A.M."/>
            <person name="Chapman S.B."/>
            <person name="Goldberg J."/>
            <person name="Griggs A."/>
            <person name="Gujja S."/>
            <person name="Hansen M."/>
            <person name="Howarth C."/>
            <person name="Imamovic A."/>
            <person name="Larimer J."/>
            <person name="McCowan C."/>
            <person name="Murphy C."/>
            <person name="Neiman D."/>
            <person name="Pearson M."/>
            <person name="Priest M."/>
            <person name="Roberts A."/>
            <person name="Saif S."/>
            <person name="Shea T."/>
            <person name="Sisk P."/>
            <person name="Sykes S."/>
            <person name="Wortman J."/>
            <person name="Nusbaum C."/>
            <person name="Birren B."/>
        </authorList>
    </citation>
    <scope>NUCLEOTIDE SEQUENCE</scope>
    <source>
        <strain evidence="5">ERTm6</strain>
    </source>
</reference>
<dbReference type="Proteomes" id="UP000005622">
    <property type="component" value="Unassembled WGS sequence"/>
</dbReference>
<reference evidence="5 6" key="3">
    <citation type="journal article" date="2014" name="Genome Announc.">
        <title>Genome Sequence of the Microsporidian Species Nematocida sp1 Strain ERTm6 (ATCC PRA-372).</title>
        <authorList>
            <person name="Bakowski M.A."/>
            <person name="Priest M."/>
            <person name="Young S."/>
            <person name="Cuomo C.A."/>
            <person name="Troemel E.R."/>
        </authorList>
    </citation>
    <scope>NUCLEOTIDE SEQUENCE [LARGE SCALE GENOMIC DNA]</scope>
    <source>
        <strain evidence="5 6">ERTm6</strain>
    </source>
</reference>
<evidence type="ECO:0000313" key="5">
    <source>
        <dbReference type="EMBL" id="KFG26328.1"/>
    </source>
</evidence>
<dbReference type="InterPro" id="IPR038579">
    <property type="entry name" value="Ribosomal_eS21_sf"/>
</dbReference>
<evidence type="ECO:0000256" key="2">
    <source>
        <dbReference type="ARBA" id="ARBA00022980"/>
    </source>
</evidence>
<keyword evidence="6" id="KW-1185">Reference proteome</keyword>
<dbReference type="GO" id="GO:1990904">
    <property type="term" value="C:ribonucleoprotein complex"/>
    <property type="evidence" value="ECO:0007669"/>
    <property type="project" value="UniProtKB-KW"/>
</dbReference>